<dbReference type="InterPro" id="IPR006171">
    <property type="entry name" value="TOPRIM_dom"/>
</dbReference>
<evidence type="ECO:0000256" key="9">
    <source>
        <dbReference type="ARBA" id="ARBA00022842"/>
    </source>
</evidence>
<dbReference type="SUPFAM" id="SSF56731">
    <property type="entry name" value="DNA primase core"/>
    <property type="match status" value="1"/>
</dbReference>
<dbReference type="PANTHER" id="PTHR30313:SF2">
    <property type="entry name" value="DNA PRIMASE"/>
    <property type="match status" value="1"/>
</dbReference>
<dbReference type="InterPro" id="IPR019475">
    <property type="entry name" value="DNA_primase_DnaB-bd"/>
</dbReference>
<dbReference type="RefSeq" id="WP_377822436.1">
    <property type="nucleotide sequence ID" value="NZ_JBHSWJ010000002.1"/>
</dbReference>
<dbReference type="PIRSF" id="PIRSF002811">
    <property type="entry name" value="DnaG"/>
    <property type="match status" value="1"/>
</dbReference>
<evidence type="ECO:0000256" key="11">
    <source>
        <dbReference type="ARBA" id="ARBA00023163"/>
    </source>
</evidence>
<accession>A0ABW2ATU5</accession>
<evidence type="ECO:0000256" key="3">
    <source>
        <dbReference type="ARBA" id="ARBA00022679"/>
    </source>
</evidence>
<keyword evidence="7 12" id="KW-0863">Zinc-finger</keyword>
<feature type="region of interest" description="Disordered" evidence="14">
    <location>
        <begin position="441"/>
        <end position="473"/>
    </location>
</feature>
<keyword evidence="6 12" id="KW-0479">Metal-binding</keyword>
<evidence type="ECO:0000256" key="10">
    <source>
        <dbReference type="ARBA" id="ARBA00023125"/>
    </source>
</evidence>
<dbReference type="Pfam" id="PF08278">
    <property type="entry name" value="DnaG_DnaB_bind"/>
    <property type="match status" value="1"/>
</dbReference>
<dbReference type="Pfam" id="PF01807">
    <property type="entry name" value="Zn_ribbon_DnaG"/>
    <property type="match status" value="1"/>
</dbReference>
<dbReference type="PANTHER" id="PTHR30313">
    <property type="entry name" value="DNA PRIMASE"/>
    <property type="match status" value="1"/>
</dbReference>
<comment type="catalytic activity">
    <reaction evidence="12">
        <text>ssDNA + n NTP = ssDNA/pppN(pN)n-1 hybrid + (n-1) diphosphate.</text>
        <dbReference type="EC" id="2.7.7.101"/>
    </reaction>
</comment>
<dbReference type="EC" id="2.7.7.101" evidence="12"/>
<evidence type="ECO:0000256" key="8">
    <source>
        <dbReference type="ARBA" id="ARBA00022833"/>
    </source>
</evidence>
<name>A0ABW2ATU5_9MICO</name>
<evidence type="ECO:0000256" key="12">
    <source>
        <dbReference type="HAMAP-Rule" id="MF_00974"/>
    </source>
</evidence>
<evidence type="ECO:0000256" key="4">
    <source>
        <dbReference type="ARBA" id="ARBA00022695"/>
    </source>
</evidence>
<evidence type="ECO:0000256" key="7">
    <source>
        <dbReference type="ARBA" id="ARBA00022771"/>
    </source>
</evidence>
<evidence type="ECO:0000256" key="2">
    <source>
        <dbReference type="ARBA" id="ARBA00022515"/>
    </source>
</evidence>
<keyword evidence="3 12" id="KW-0808">Transferase</keyword>
<comment type="caution">
    <text evidence="16">The sequence shown here is derived from an EMBL/GenBank/DDBJ whole genome shotgun (WGS) entry which is preliminary data.</text>
</comment>
<feature type="domain" description="Toprim" evidence="15">
    <location>
        <begin position="261"/>
        <end position="348"/>
    </location>
</feature>
<dbReference type="HAMAP" id="MF_00974">
    <property type="entry name" value="DNA_primase_DnaG"/>
    <property type="match status" value="1"/>
</dbReference>
<keyword evidence="11 12" id="KW-0804">Transcription</keyword>
<dbReference type="InterPro" id="IPR013173">
    <property type="entry name" value="DNA_primase_DnaG_DnaB-bd_dom"/>
</dbReference>
<dbReference type="Gene3D" id="3.90.980.10">
    <property type="entry name" value="DNA primase, catalytic core, N-terminal domain"/>
    <property type="match status" value="1"/>
</dbReference>
<dbReference type="EMBL" id="JBHSWJ010000002">
    <property type="protein sequence ID" value="MFC6714156.1"/>
    <property type="molecule type" value="Genomic_DNA"/>
</dbReference>
<evidence type="ECO:0000256" key="14">
    <source>
        <dbReference type="SAM" id="MobiDB-lite"/>
    </source>
</evidence>
<gene>
    <name evidence="12 16" type="primary">dnaG</name>
    <name evidence="16" type="ORF">ACFQBT_10170</name>
</gene>
<dbReference type="Pfam" id="PF13662">
    <property type="entry name" value="Toprim_4"/>
    <property type="match status" value="1"/>
</dbReference>
<dbReference type="InterPro" id="IPR036977">
    <property type="entry name" value="DNA_primase_Znf_CHC2"/>
</dbReference>
<dbReference type="Gene3D" id="3.40.1360.10">
    <property type="match status" value="1"/>
</dbReference>
<keyword evidence="17" id="KW-1185">Reference proteome</keyword>
<reference evidence="17" key="1">
    <citation type="journal article" date="2019" name="Int. J. Syst. Evol. Microbiol.">
        <title>The Global Catalogue of Microorganisms (GCM) 10K type strain sequencing project: providing services to taxonomists for standard genome sequencing and annotation.</title>
        <authorList>
            <consortium name="The Broad Institute Genomics Platform"/>
            <consortium name="The Broad Institute Genome Sequencing Center for Infectious Disease"/>
            <person name="Wu L."/>
            <person name="Ma J."/>
        </authorList>
    </citation>
    <scope>NUCLEOTIDE SEQUENCE [LARGE SCALE GENOMIC DNA]</scope>
    <source>
        <strain evidence="17">NBRC 106593</strain>
    </source>
</reference>
<comment type="subunit">
    <text evidence="12">Monomer. Interacts with DnaB.</text>
</comment>
<keyword evidence="1 12" id="KW-0240">DNA-directed RNA polymerase</keyword>
<keyword evidence="9" id="KW-0460">Magnesium</keyword>
<comment type="similarity">
    <text evidence="12 13">Belongs to the DnaG primase family.</text>
</comment>
<comment type="domain">
    <text evidence="12">Contains an N-terminal zinc-binding domain, a central core domain that contains the primase activity, and a C-terminal DnaB-binding domain.</text>
</comment>
<proteinExistence type="inferred from homology"/>
<dbReference type="Proteomes" id="UP001596356">
    <property type="component" value="Unassembled WGS sequence"/>
</dbReference>
<dbReference type="SUPFAM" id="SSF57783">
    <property type="entry name" value="Zinc beta-ribbon"/>
    <property type="match status" value="1"/>
</dbReference>
<comment type="cofactor">
    <cofactor evidence="12 13">
        <name>Zn(2+)</name>
        <dbReference type="ChEBI" id="CHEBI:29105"/>
    </cofactor>
    <text evidence="12 13">Binds 1 zinc ion per monomer.</text>
</comment>
<dbReference type="SMART" id="SM00493">
    <property type="entry name" value="TOPRIM"/>
    <property type="match status" value="1"/>
</dbReference>
<dbReference type="InterPro" id="IPR030846">
    <property type="entry name" value="DnaG_bac"/>
</dbReference>
<keyword evidence="2 12" id="KW-0639">Primosome</keyword>
<dbReference type="Pfam" id="PF10410">
    <property type="entry name" value="DnaB_bind"/>
    <property type="match status" value="1"/>
</dbReference>
<keyword evidence="4 12" id="KW-0548">Nucleotidyltransferase</keyword>
<dbReference type="InterPro" id="IPR037068">
    <property type="entry name" value="DNA_primase_core_N_sf"/>
</dbReference>
<evidence type="ECO:0000313" key="16">
    <source>
        <dbReference type="EMBL" id="MFC6714156.1"/>
    </source>
</evidence>
<dbReference type="Pfam" id="PF08275">
    <property type="entry name" value="DNAG_N"/>
    <property type="match status" value="1"/>
</dbReference>
<dbReference type="InterPro" id="IPR034151">
    <property type="entry name" value="TOPRIM_DnaG_bac"/>
</dbReference>
<comment type="function">
    <text evidence="12 13">RNA polymerase that catalyzes the synthesis of short RNA molecules used as primers for DNA polymerase during DNA replication.</text>
</comment>
<organism evidence="16 17">
    <name type="scientific">Branchiibius cervicis</name>
    <dbReference type="NCBI Taxonomy" id="908252"/>
    <lineage>
        <taxon>Bacteria</taxon>
        <taxon>Bacillati</taxon>
        <taxon>Actinomycetota</taxon>
        <taxon>Actinomycetes</taxon>
        <taxon>Micrococcales</taxon>
        <taxon>Dermacoccaceae</taxon>
        <taxon>Branchiibius</taxon>
    </lineage>
</organism>
<dbReference type="PROSITE" id="PS50880">
    <property type="entry name" value="TOPRIM"/>
    <property type="match status" value="1"/>
</dbReference>
<keyword evidence="8 12" id="KW-0862">Zinc</keyword>
<evidence type="ECO:0000313" key="17">
    <source>
        <dbReference type="Proteomes" id="UP001596356"/>
    </source>
</evidence>
<dbReference type="SMART" id="SM00400">
    <property type="entry name" value="ZnF_CHCC"/>
    <property type="match status" value="1"/>
</dbReference>
<dbReference type="InterPro" id="IPR050219">
    <property type="entry name" value="DnaG_primase"/>
</dbReference>
<dbReference type="CDD" id="cd03364">
    <property type="entry name" value="TOPRIM_DnaG_primases"/>
    <property type="match status" value="1"/>
</dbReference>
<dbReference type="Gene3D" id="3.90.580.10">
    <property type="entry name" value="Zinc finger, CHC2-type domain"/>
    <property type="match status" value="1"/>
</dbReference>
<dbReference type="InterPro" id="IPR002694">
    <property type="entry name" value="Znf_CHC2"/>
</dbReference>
<sequence>MPGRIRAEDIELVKERTSLESVVSEHVTLRPAGSGSLKGLCPFHDEKSPSFNVRPQVGYYHCFGCGKSGDVITFVQEMDHLSFSEAVERLAAKANIILRYEEGGAREETGGIRRIRLVEAHRAAAEFYTAALLSPEARPARDFLRARGFDSAACEPFGVGFSPRDGSALVRDLRRRGFTEEELTVAGLASQGRGLYDRFRGRLMWPIRDTTGDTIGFGARKIFDDDRIQAKYLNTAETPIYKKATVLYGLDLAKKSMAATRRAVIVEGYTDVMACHLAGVEQVVATCGTAFGADHLKTLRRIVRDEADQSPARIIFTFDGDAAGQKAAMKAFELDQQWAAQSYVAVAPEGQDPCELRLSAGDAAVRGLVEDAVPLFEFAVRTTIGRFDLSAAQDRVAAMRAVAPILSGIRDAALRPEYVRAAAGWLGVDIEPLAAEVAKAGRSAHRAAPTEPVAEAPPDEQAAEPAGIPAPDLRNPAVQLERQLLQVLLQYPGALTVEQRAEIGPQDFAAPAHAMVWGAAGDPTGLSGAAWVQSVIGRAPHLQPLVTDLAVASLPIRLGLNGEPDWRYVQSLVVGLHEASLKRQIDEAMSRLRRTEDPGASRAIAVRLAGLQQELSALKERAEP</sequence>
<feature type="zinc finger region" description="CHC2-type" evidence="12">
    <location>
        <begin position="41"/>
        <end position="65"/>
    </location>
</feature>
<feature type="compositionally biased region" description="Low complexity" evidence="14">
    <location>
        <begin position="447"/>
        <end position="456"/>
    </location>
</feature>
<evidence type="ECO:0000256" key="5">
    <source>
        <dbReference type="ARBA" id="ARBA00022705"/>
    </source>
</evidence>
<evidence type="ECO:0000256" key="6">
    <source>
        <dbReference type="ARBA" id="ARBA00022723"/>
    </source>
</evidence>
<dbReference type="InterPro" id="IPR013264">
    <property type="entry name" value="DNAG_N"/>
</dbReference>
<keyword evidence="10 12" id="KW-0238">DNA-binding</keyword>
<protein>
    <recommendedName>
        <fullName evidence="12 13">DNA primase</fullName>
        <ecNumber evidence="12">2.7.7.101</ecNumber>
    </recommendedName>
</protein>
<dbReference type="InterPro" id="IPR006295">
    <property type="entry name" value="DNA_primase_DnaG"/>
</dbReference>
<evidence type="ECO:0000256" key="1">
    <source>
        <dbReference type="ARBA" id="ARBA00022478"/>
    </source>
</evidence>
<evidence type="ECO:0000259" key="15">
    <source>
        <dbReference type="PROSITE" id="PS50880"/>
    </source>
</evidence>
<dbReference type="NCBIfam" id="TIGR01391">
    <property type="entry name" value="dnaG"/>
    <property type="match status" value="1"/>
</dbReference>
<keyword evidence="5 12" id="KW-0235">DNA replication</keyword>
<evidence type="ECO:0000256" key="13">
    <source>
        <dbReference type="PIRNR" id="PIRNR002811"/>
    </source>
</evidence>